<evidence type="ECO:0000313" key="1">
    <source>
        <dbReference type="EMBL" id="KEI70118.1"/>
    </source>
</evidence>
<dbReference type="EMBL" id="JOJP01000001">
    <property type="protein sequence ID" value="KEI70118.1"/>
    <property type="molecule type" value="Genomic_DNA"/>
</dbReference>
<dbReference type="Gene3D" id="3.30.450.40">
    <property type="match status" value="1"/>
</dbReference>
<dbReference type="eggNOG" id="COG3159">
    <property type="taxonomic scope" value="Bacteria"/>
</dbReference>
<dbReference type="InterPro" id="IPR029016">
    <property type="entry name" value="GAF-like_dom_sf"/>
</dbReference>
<keyword evidence="2" id="KW-1185">Reference proteome</keyword>
<comment type="caution">
    <text evidence="1">The sequence shown here is derived from an EMBL/GenBank/DDBJ whole genome shotgun (WGS) entry which is preliminary data.</text>
</comment>
<dbReference type="InterPro" id="IPR007435">
    <property type="entry name" value="DUF484"/>
</dbReference>
<name>A0A081K7J2_9GAMM</name>
<sequence>MMASGDRGALKPRQVADYLKEHPDFFVGRDELLLDLKLPHQRGDAISLVERQVALLRERALNYRHQLAGLAENAKENEKLFERMRLLILSLLESKDLEQLVEVIGDSLNHEFGIEFHSLILFSEKPMSLPVRIEHTDVVVEALGSIMTSGKAICGQVTQAELDFLFQEQAGNVGSVAIAPLSYALSEPQQLGVLALGSKDKNHFKASMGTLFISYLGDVLSRILARQLHS</sequence>
<evidence type="ECO:0000313" key="2">
    <source>
        <dbReference type="Proteomes" id="UP000027997"/>
    </source>
</evidence>
<organism evidence="1 2">
    <name type="scientific">Endozoicomonas elysicola</name>
    <dbReference type="NCBI Taxonomy" id="305900"/>
    <lineage>
        <taxon>Bacteria</taxon>
        <taxon>Pseudomonadati</taxon>
        <taxon>Pseudomonadota</taxon>
        <taxon>Gammaproteobacteria</taxon>
        <taxon>Oceanospirillales</taxon>
        <taxon>Endozoicomonadaceae</taxon>
        <taxon>Endozoicomonas</taxon>
    </lineage>
</organism>
<accession>A0A081K7J2</accession>
<dbReference type="PANTHER" id="PTHR38765:SF1">
    <property type="entry name" value="DUF484 DOMAIN-CONTAINING PROTEIN"/>
    <property type="match status" value="1"/>
</dbReference>
<dbReference type="SUPFAM" id="SSF55781">
    <property type="entry name" value="GAF domain-like"/>
    <property type="match status" value="1"/>
</dbReference>
<dbReference type="AlphaFoldDB" id="A0A081K7J2"/>
<dbReference type="Pfam" id="PF04340">
    <property type="entry name" value="DUF484"/>
    <property type="match status" value="1"/>
</dbReference>
<dbReference type="PANTHER" id="PTHR38765">
    <property type="entry name" value="DUF484 DOMAIN-CONTAINING PROTEIN"/>
    <property type="match status" value="1"/>
</dbReference>
<dbReference type="STRING" id="305900.GV64_04580"/>
<dbReference type="Proteomes" id="UP000027997">
    <property type="component" value="Unassembled WGS sequence"/>
</dbReference>
<protein>
    <recommendedName>
        <fullName evidence="3">Phytochrome sensor protein</fullName>
    </recommendedName>
</protein>
<reference evidence="1 2" key="1">
    <citation type="submission" date="2014-06" db="EMBL/GenBank/DDBJ databases">
        <title>Whole Genome Sequences of Three Symbiotic Endozoicomonas Bacteria.</title>
        <authorList>
            <person name="Neave M.J."/>
            <person name="Apprill A."/>
            <person name="Voolstra C.R."/>
        </authorList>
    </citation>
    <scope>NUCLEOTIDE SEQUENCE [LARGE SCALE GENOMIC DNA]</scope>
    <source>
        <strain evidence="1 2">DSM 22380</strain>
    </source>
</reference>
<gene>
    <name evidence="1" type="ORF">GV64_04580</name>
</gene>
<proteinExistence type="predicted"/>
<evidence type="ECO:0008006" key="3">
    <source>
        <dbReference type="Google" id="ProtNLM"/>
    </source>
</evidence>